<accession>A0A5J4TGI8</accession>
<organism evidence="2 3">
    <name type="scientific">Streblomastix strix</name>
    <dbReference type="NCBI Taxonomy" id="222440"/>
    <lineage>
        <taxon>Eukaryota</taxon>
        <taxon>Metamonada</taxon>
        <taxon>Preaxostyla</taxon>
        <taxon>Oxymonadida</taxon>
        <taxon>Streblomastigidae</taxon>
        <taxon>Streblomastix</taxon>
    </lineage>
</organism>
<dbReference type="EMBL" id="SNRW01032572">
    <property type="protein sequence ID" value="KAA6356681.1"/>
    <property type="molecule type" value="Genomic_DNA"/>
</dbReference>
<reference evidence="2 3" key="1">
    <citation type="submission" date="2019-03" db="EMBL/GenBank/DDBJ databases">
        <title>Single cell metagenomics reveals metabolic interactions within the superorganism composed of flagellate Streblomastix strix and complex community of Bacteroidetes bacteria on its surface.</title>
        <authorList>
            <person name="Treitli S.C."/>
            <person name="Kolisko M."/>
            <person name="Husnik F."/>
            <person name="Keeling P."/>
            <person name="Hampl V."/>
        </authorList>
    </citation>
    <scope>NUCLEOTIDE SEQUENCE [LARGE SCALE GENOMIC DNA]</scope>
    <source>
        <strain evidence="2">ST1C</strain>
    </source>
</reference>
<comment type="caution">
    <text evidence="2">The sequence shown here is derived from an EMBL/GenBank/DDBJ whole genome shotgun (WGS) entry which is preliminary data.</text>
</comment>
<protein>
    <submittedName>
        <fullName evidence="2">Uncharacterized protein</fullName>
    </submittedName>
</protein>
<dbReference type="Proteomes" id="UP000324800">
    <property type="component" value="Unassembled WGS sequence"/>
</dbReference>
<evidence type="ECO:0000313" key="3">
    <source>
        <dbReference type="Proteomes" id="UP000324800"/>
    </source>
</evidence>
<name>A0A5J4TGI8_9EUKA</name>
<gene>
    <name evidence="2" type="ORF">EZS28_047791</name>
</gene>
<evidence type="ECO:0000313" key="2">
    <source>
        <dbReference type="EMBL" id="KAA6356681.1"/>
    </source>
</evidence>
<dbReference type="AlphaFoldDB" id="A0A5J4TGI8"/>
<evidence type="ECO:0000256" key="1">
    <source>
        <dbReference type="SAM" id="MobiDB-lite"/>
    </source>
</evidence>
<sequence length="300" mass="32590">MLFQRQSGTASFSRTFYGANGPVVVIQRAVASDIVVKEDSSNVQKLKDAIGQLGEQTHNVVVQEPDANAAAAAKKGIAKQVPLTQTVAKTSKDAQQAQVKGVTPGIQEPSPVIASTNVTRGEQEDVTLVTTTTLLLPVCRSSESQRIEIWPALLCKALCKIAVGCEDTLIGGGGPAVVSWLCGVIPHTVIPNITRLPSEIITSMNRNKQQRNDDTDTSSITKPLPLSPDRQIIDEKDLEMKMQPCDILDTNGFEFRSKLIDSDWWEFLRTLLDGDDPTLPFFGLSNTFPSEKDTTQSAQI</sequence>
<feature type="non-terminal residue" evidence="2">
    <location>
        <position position="300"/>
    </location>
</feature>
<proteinExistence type="predicted"/>
<feature type="region of interest" description="Disordered" evidence="1">
    <location>
        <begin position="204"/>
        <end position="227"/>
    </location>
</feature>